<dbReference type="GO" id="GO:0005886">
    <property type="term" value="C:plasma membrane"/>
    <property type="evidence" value="ECO:0007669"/>
    <property type="project" value="UniProtKB-SubCell"/>
</dbReference>
<comment type="similarity">
    <text evidence="12">Belongs to the cytochrome b561 family.</text>
</comment>
<organism evidence="15 16">
    <name type="scientific">Ephemeroptericola cinctiostellae</name>
    <dbReference type="NCBI Taxonomy" id="2268024"/>
    <lineage>
        <taxon>Bacteria</taxon>
        <taxon>Pseudomonadati</taxon>
        <taxon>Pseudomonadota</taxon>
        <taxon>Betaproteobacteria</taxon>
        <taxon>Burkholderiales</taxon>
        <taxon>Burkholderiaceae</taxon>
        <taxon>Ephemeroptericola</taxon>
    </lineage>
</organism>
<evidence type="ECO:0000256" key="12">
    <source>
        <dbReference type="ARBA" id="ARBA00037975"/>
    </source>
</evidence>
<dbReference type="SUPFAM" id="SSF81342">
    <property type="entry name" value="Transmembrane di-heme cytochromes"/>
    <property type="match status" value="1"/>
</dbReference>
<keyword evidence="7" id="KW-0479">Metal-binding</keyword>
<accession>A0A345DCT1</accession>
<protein>
    <submittedName>
        <fullName evidence="15">Cytochrome b561</fullName>
    </submittedName>
</protein>
<dbReference type="PANTHER" id="PTHR30529:SF1">
    <property type="entry name" value="CYTOCHROME B561 HOMOLOG 2"/>
    <property type="match status" value="1"/>
</dbReference>
<dbReference type="AlphaFoldDB" id="A0A345DCT1"/>
<evidence type="ECO:0000256" key="11">
    <source>
        <dbReference type="ARBA" id="ARBA00023136"/>
    </source>
</evidence>
<evidence type="ECO:0000256" key="8">
    <source>
        <dbReference type="ARBA" id="ARBA00022982"/>
    </source>
</evidence>
<name>A0A345DCT1_9BURK</name>
<comment type="subcellular location">
    <subcellularLocation>
        <location evidence="2">Cell membrane</location>
        <topology evidence="2">Multi-pass membrane protein</topology>
    </subcellularLocation>
</comment>
<evidence type="ECO:0000256" key="3">
    <source>
        <dbReference type="ARBA" id="ARBA00022448"/>
    </source>
</evidence>
<dbReference type="GO" id="GO:0046872">
    <property type="term" value="F:metal ion binding"/>
    <property type="evidence" value="ECO:0007669"/>
    <property type="project" value="UniProtKB-KW"/>
</dbReference>
<dbReference type="GO" id="GO:0009055">
    <property type="term" value="F:electron transfer activity"/>
    <property type="evidence" value="ECO:0007669"/>
    <property type="project" value="InterPro"/>
</dbReference>
<keyword evidence="6 13" id="KW-0812">Transmembrane</keyword>
<dbReference type="Proteomes" id="UP000252182">
    <property type="component" value="Chromosome"/>
</dbReference>
<proteinExistence type="inferred from homology"/>
<evidence type="ECO:0000256" key="6">
    <source>
        <dbReference type="ARBA" id="ARBA00022692"/>
    </source>
</evidence>
<feature type="transmembrane region" description="Helical" evidence="13">
    <location>
        <begin position="40"/>
        <end position="60"/>
    </location>
</feature>
<dbReference type="OrthoDB" id="8536275at2"/>
<keyword evidence="5" id="KW-0349">Heme</keyword>
<feature type="transmembrane region" description="Helical" evidence="13">
    <location>
        <begin position="12"/>
        <end position="34"/>
    </location>
</feature>
<evidence type="ECO:0000256" key="9">
    <source>
        <dbReference type="ARBA" id="ARBA00022989"/>
    </source>
</evidence>
<evidence type="ECO:0000256" key="5">
    <source>
        <dbReference type="ARBA" id="ARBA00022617"/>
    </source>
</evidence>
<gene>
    <name evidence="15" type="primary">yceJ</name>
    <name evidence="15" type="ORF">DTO96_101910</name>
</gene>
<feature type="transmembrane region" description="Helical" evidence="13">
    <location>
        <begin position="89"/>
        <end position="111"/>
    </location>
</feature>
<feature type="domain" description="Cytochrome b561 bacterial/Ni-hydrogenase" evidence="14">
    <location>
        <begin position="9"/>
        <end position="172"/>
    </location>
</feature>
<keyword evidence="3" id="KW-0813">Transport</keyword>
<evidence type="ECO:0000256" key="1">
    <source>
        <dbReference type="ARBA" id="ARBA00001970"/>
    </source>
</evidence>
<feature type="transmembrane region" description="Helical" evidence="13">
    <location>
        <begin position="145"/>
        <end position="163"/>
    </location>
</feature>
<evidence type="ECO:0000256" key="13">
    <source>
        <dbReference type="SAM" id="Phobius"/>
    </source>
</evidence>
<dbReference type="InterPro" id="IPR016174">
    <property type="entry name" value="Di-haem_cyt_TM"/>
</dbReference>
<dbReference type="InterPro" id="IPR052168">
    <property type="entry name" value="Cytochrome_b561_oxidase"/>
</dbReference>
<keyword evidence="9 13" id="KW-1133">Transmembrane helix</keyword>
<dbReference type="InterPro" id="IPR011577">
    <property type="entry name" value="Cyt_b561_bac/Ni-Hgenase"/>
</dbReference>
<keyword evidence="8" id="KW-0249">Electron transport</keyword>
<keyword evidence="11 13" id="KW-0472">Membrane</keyword>
<dbReference type="EMBL" id="CP031124">
    <property type="protein sequence ID" value="AXF86169.1"/>
    <property type="molecule type" value="Genomic_DNA"/>
</dbReference>
<dbReference type="RefSeq" id="WP_114563276.1">
    <property type="nucleotide sequence ID" value="NZ_CP031124.1"/>
</dbReference>
<keyword evidence="16" id="KW-1185">Reference proteome</keyword>
<evidence type="ECO:0000256" key="4">
    <source>
        <dbReference type="ARBA" id="ARBA00022475"/>
    </source>
</evidence>
<sequence length="173" mass="18737">MSTVSTAKYPLSVKLFHSLIALLMIATLVIGWQLEDNEDLMGLHKSLGVTVFVLAVLRVVNRIRTKDSVPGSVNAVGSMQYLAEKTVHGLLYVVMLGVPFMGWLTSNAFGYPASFFGLFNLPTLIGKNIDLAEQLGGLHGLGADAFVVLLALHVLGAIVHLIVSKDNVFKRMM</sequence>
<evidence type="ECO:0000259" key="14">
    <source>
        <dbReference type="Pfam" id="PF01292"/>
    </source>
</evidence>
<dbReference type="Gene3D" id="1.20.950.20">
    <property type="entry name" value="Transmembrane di-heme cytochromes, Chain C"/>
    <property type="match status" value="1"/>
</dbReference>
<evidence type="ECO:0000313" key="15">
    <source>
        <dbReference type="EMBL" id="AXF86169.1"/>
    </source>
</evidence>
<evidence type="ECO:0000256" key="2">
    <source>
        <dbReference type="ARBA" id="ARBA00004651"/>
    </source>
</evidence>
<evidence type="ECO:0000256" key="7">
    <source>
        <dbReference type="ARBA" id="ARBA00022723"/>
    </source>
</evidence>
<dbReference type="KEGG" id="hyf:DTO96_101910"/>
<keyword evidence="10" id="KW-0408">Iron</keyword>
<comment type="cofactor">
    <cofactor evidence="1">
        <name>heme b</name>
        <dbReference type="ChEBI" id="CHEBI:60344"/>
    </cofactor>
</comment>
<evidence type="ECO:0000313" key="16">
    <source>
        <dbReference type="Proteomes" id="UP000252182"/>
    </source>
</evidence>
<dbReference type="GO" id="GO:0020037">
    <property type="term" value="F:heme binding"/>
    <property type="evidence" value="ECO:0007669"/>
    <property type="project" value="TreeGrafter"/>
</dbReference>
<reference evidence="16" key="1">
    <citation type="submission" date="2018-07" db="EMBL/GenBank/DDBJ databases">
        <authorList>
            <person name="Kim H."/>
        </authorList>
    </citation>
    <scope>NUCLEOTIDE SEQUENCE [LARGE SCALE GENOMIC DNA]</scope>
    <source>
        <strain evidence="16">F02</strain>
    </source>
</reference>
<dbReference type="PANTHER" id="PTHR30529">
    <property type="entry name" value="CYTOCHROME B561"/>
    <property type="match status" value="1"/>
</dbReference>
<evidence type="ECO:0000256" key="10">
    <source>
        <dbReference type="ARBA" id="ARBA00023004"/>
    </source>
</evidence>
<dbReference type="GO" id="GO:0022904">
    <property type="term" value="P:respiratory electron transport chain"/>
    <property type="evidence" value="ECO:0007669"/>
    <property type="project" value="InterPro"/>
</dbReference>
<keyword evidence="4" id="KW-1003">Cell membrane</keyword>
<dbReference type="Pfam" id="PF01292">
    <property type="entry name" value="Ni_hydr_CYTB"/>
    <property type="match status" value="1"/>
</dbReference>